<organism evidence="2 3">
    <name type="scientific">Mucor flavus</name>
    <dbReference type="NCBI Taxonomy" id="439312"/>
    <lineage>
        <taxon>Eukaryota</taxon>
        <taxon>Fungi</taxon>
        <taxon>Fungi incertae sedis</taxon>
        <taxon>Mucoromycota</taxon>
        <taxon>Mucoromycotina</taxon>
        <taxon>Mucoromycetes</taxon>
        <taxon>Mucorales</taxon>
        <taxon>Mucorineae</taxon>
        <taxon>Mucoraceae</taxon>
        <taxon>Mucor</taxon>
    </lineage>
</organism>
<proteinExistence type="predicted"/>
<comment type="caution">
    <text evidence="2">The sequence shown here is derived from an EMBL/GenBank/DDBJ whole genome shotgun (WGS) entry which is preliminary data.</text>
</comment>
<gene>
    <name evidence="2" type="ORF">MFLAVUS_000559</name>
</gene>
<accession>A0ABP9YK14</accession>
<evidence type="ECO:0000313" key="2">
    <source>
        <dbReference type="EMBL" id="GAA5807204.1"/>
    </source>
</evidence>
<keyword evidence="1" id="KW-1133">Transmembrane helix</keyword>
<sequence length="105" mass="11943">MKDIVPYAVFENRGVVLNHDNETVTIAPDVPLEENPECIAYTARIHDYCSYYIIYDKVQVLNETQLHCYIKCLPVGSSAITTFPTFVITFTAIIFVLLLSSKRSH</sequence>
<keyword evidence="1" id="KW-0472">Membrane</keyword>
<reference evidence="2 3" key="1">
    <citation type="submission" date="2024-04" db="EMBL/GenBank/DDBJ databases">
        <title>genome sequences of Mucor flavus KT1a and Helicostylum pulchrum KT1b strains isolated from the surface of a dry-aged beef.</title>
        <authorList>
            <person name="Toyotome T."/>
            <person name="Hosono M."/>
            <person name="Torimaru M."/>
            <person name="Fukuda K."/>
            <person name="Mikami N."/>
        </authorList>
    </citation>
    <scope>NUCLEOTIDE SEQUENCE [LARGE SCALE GENOMIC DNA]</scope>
    <source>
        <strain evidence="2 3">KT1a</strain>
    </source>
</reference>
<dbReference type="EMBL" id="BAABUK010000002">
    <property type="protein sequence ID" value="GAA5807204.1"/>
    <property type="molecule type" value="Genomic_DNA"/>
</dbReference>
<keyword evidence="1" id="KW-0812">Transmembrane</keyword>
<keyword evidence="3" id="KW-1185">Reference proteome</keyword>
<protein>
    <submittedName>
        <fullName evidence="2">Uncharacterized protein</fullName>
    </submittedName>
</protein>
<evidence type="ECO:0000313" key="3">
    <source>
        <dbReference type="Proteomes" id="UP001473302"/>
    </source>
</evidence>
<evidence type="ECO:0000256" key="1">
    <source>
        <dbReference type="SAM" id="Phobius"/>
    </source>
</evidence>
<feature type="transmembrane region" description="Helical" evidence="1">
    <location>
        <begin position="79"/>
        <end position="99"/>
    </location>
</feature>
<dbReference type="Proteomes" id="UP001473302">
    <property type="component" value="Unassembled WGS sequence"/>
</dbReference>
<name>A0ABP9YK14_9FUNG</name>